<dbReference type="EMBL" id="QXFL01000004">
    <property type="protein sequence ID" value="RIV85967.1"/>
    <property type="molecule type" value="Genomic_DNA"/>
</dbReference>
<dbReference type="PANTHER" id="PTHR46796">
    <property type="entry name" value="HTH-TYPE TRANSCRIPTIONAL ACTIVATOR RHAS-RELATED"/>
    <property type="match status" value="1"/>
</dbReference>
<dbReference type="Pfam" id="PF14525">
    <property type="entry name" value="AraC_binding_2"/>
    <property type="match status" value="1"/>
</dbReference>
<keyword evidence="3" id="KW-0804">Transcription</keyword>
<dbReference type="Pfam" id="PF12833">
    <property type="entry name" value="HTH_18"/>
    <property type="match status" value="1"/>
</dbReference>
<dbReference type="PANTHER" id="PTHR46796:SF6">
    <property type="entry name" value="ARAC SUBFAMILY"/>
    <property type="match status" value="1"/>
</dbReference>
<protein>
    <submittedName>
        <fullName evidence="6">Helix-turn-helix domain-containing protein</fullName>
    </submittedName>
</protein>
<dbReference type="SUPFAM" id="SSF46689">
    <property type="entry name" value="Homeodomain-like"/>
    <property type="match status" value="1"/>
</dbReference>
<name>A0A418NSM3_9SPHN</name>
<evidence type="ECO:0000256" key="2">
    <source>
        <dbReference type="ARBA" id="ARBA00023125"/>
    </source>
</evidence>
<gene>
    <name evidence="6" type="ORF">D2V07_11755</name>
</gene>
<keyword evidence="1" id="KW-0805">Transcription regulation</keyword>
<dbReference type="SMART" id="SM00342">
    <property type="entry name" value="HTH_ARAC"/>
    <property type="match status" value="1"/>
</dbReference>
<dbReference type="PRINTS" id="PR00032">
    <property type="entry name" value="HTHARAC"/>
</dbReference>
<evidence type="ECO:0000256" key="1">
    <source>
        <dbReference type="ARBA" id="ARBA00023015"/>
    </source>
</evidence>
<accession>A0A418NSM3</accession>
<feature type="domain" description="HTH araC/xylS-type" evidence="5">
    <location>
        <begin position="238"/>
        <end position="339"/>
    </location>
</feature>
<evidence type="ECO:0000313" key="7">
    <source>
        <dbReference type="Proteomes" id="UP000286576"/>
    </source>
</evidence>
<dbReference type="GO" id="GO:0003700">
    <property type="term" value="F:DNA-binding transcription factor activity"/>
    <property type="evidence" value="ECO:0007669"/>
    <property type="project" value="InterPro"/>
</dbReference>
<comment type="caution">
    <text evidence="6">The sequence shown here is derived from an EMBL/GenBank/DDBJ whole genome shotgun (WGS) entry which is preliminary data.</text>
</comment>
<reference evidence="6 7" key="1">
    <citation type="submission" date="2018-08" db="EMBL/GenBank/DDBJ databases">
        <title>Erythrobacter zhengii sp.nov., a bacterium isolated from deep-sea sediment.</title>
        <authorList>
            <person name="Fang C."/>
            <person name="Wu Y.-H."/>
            <person name="Sun C."/>
            <person name="Wang H."/>
            <person name="Cheng H."/>
            <person name="Meng F.-X."/>
            <person name="Wang C.-S."/>
            <person name="Xu X.-W."/>
        </authorList>
    </citation>
    <scope>NUCLEOTIDE SEQUENCE [LARGE SCALE GENOMIC DNA]</scope>
    <source>
        <strain evidence="6 7">V18</strain>
    </source>
</reference>
<dbReference type="Gene3D" id="1.10.10.60">
    <property type="entry name" value="Homeodomain-like"/>
    <property type="match status" value="1"/>
</dbReference>
<dbReference type="PROSITE" id="PS01124">
    <property type="entry name" value="HTH_ARAC_FAMILY_2"/>
    <property type="match status" value="1"/>
</dbReference>
<organism evidence="6 7">
    <name type="scientific">Aurantiacibacter zhengii</name>
    <dbReference type="NCBI Taxonomy" id="2307003"/>
    <lineage>
        <taxon>Bacteria</taxon>
        <taxon>Pseudomonadati</taxon>
        <taxon>Pseudomonadota</taxon>
        <taxon>Alphaproteobacteria</taxon>
        <taxon>Sphingomonadales</taxon>
        <taxon>Erythrobacteraceae</taxon>
        <taxon>Aurantiacibacter</taxon>
    </lineage>
</organism>
<dbReference type="InterPro" id="IPR020449">
    <property type="entry name" value="Tscrpt_reg_AraC-type_HTH"/>
</dbReference>
<proteinExistence type="predicted"/>
<dbReference type="InterPro" id="IPR018060">
    <property type="entry name" value="HTH_AraC"/>
</dbReference>
<evidence type="ECO:0000313" key="6">
    <source>
        <dbReference type="EMBL" id="RIV85967.1"/>
    </source>
</evidence>
<dbReference type="Proteomes" id="UP000286576">
    <property type="component" value="Unassembled WGS sequence"/>
</dbReference>
<keyword evidence="2" id="KW-0238">DNA-binding</keyword>
<evidence type="ECO:0000256" key="4">
    <source>
        <dbReference type="SAM" id="MobiDB-lite"/>
    </source>
</evidence>
<dbReference type="InterPro" id="IPR009057">
    <property type="entry name" value="Homeodomain-like_sf"/>
</dbReference>
<sequence>MEPGPQPGHQMHRGPVEWSRQGRTTMHGSIDQVSWSTSDFSSQERYDAWVAALNETFGSWNPEFPRSTGFSAKVKASKLPGLSLVECFCDPCGANRSRAETSLIESEQLTIQLVLSGKEYMKLGDQETTLSRGDVFVWDNTQPMQFSVLEPLHKMSLVVPLDRLKNWVPNGWRDLPRHLKSGEPNAAMLGSYVRSLSQIDFDKSPMRYNALIEAAIAILVAPLAPRMSENTHREAQLETVKAKIQPMLRDPGLDLETIAARNCISLRYLHWLFECGGTTPWRYVVQKRMEGCKRDLQNADHAHRSVTDIAFSWGFSNSAHFGRKIKAAYGVSPTELRRTALGAH</sequence>
<evidence type="ECO:0000259" key="5">
    <source>
        <dbReference type="PROSITE" id="PS01124"/>
    </source>
</evidence>
<evidence type="ECO:0000256" key="3">
    <source>
        <dbReference type="ARBA" id="ARBA00023163"/>
    </source>
</evidence>
<dbReference type="InterPro" id="IPR035418">
    <property type="entry name" value="AraC-bd_2"/>
</dbReference>
<dbReference type="AlphaFoldDB" id="A0A418NSM3"/>
<keyword evidence="7" id="KW-1185">Reference proteome</keyword>
<dbReference type="GO" id="GO:0043565">
    <property type="term" value="F:sequence-specific DNA binding"/>
    <property type="evidence" value="ECO:0007669"/>
    <property type="project" value="InterPro"/>
</dbReference>
<feature type="region of interest" description="Disordered" evidence="4">
    <location>
        <begin position="1"/>
        <end position="23"/>
    </location>
</feature>
<dbReference type="InterPro" id="IPR050204">
    <property type="entry name" value="AraC_XylS_family_regulators"/>
</dbReference>